<organism evidence="1 2">
    <name type="scientific">Ureibacillus endophyticus</name>
    <dbReference type="NCBI Taxonomy" id="1978490"/>
    <lineage>
        <taxon>Bacteria</taxon>
        <taxon>Bacillati</taxon>
        <taxon>Bacillota</taxon>
        <taxon>Bacilli</taxon>
        <taxon>Bacillales</taxon>
        <taxon>Caryophanaceae</taxon>
        <taxon>Ureibacillus</taxon>
    </lineage>
</organism>
<evidence type="ECO:0000313" key="1">
    <source>
        <dbReference type="EMBL" id="RKQ13588.1"/>
    </source>
</evidence>
<proteinExistence type="predicted"/>
<evidence type="ECO:0000313" key="2">
    <source>
        <dbReference type="Proteomes" id="UP000272238"/>
    </source>
</evidence>
<comment type="caution">
    <text evidence="1">The sequence shown here is derived from an EMBL/GenBank/DDBJ whole genome shotgun (WGS) entry which is preliminary data.</text>
</comment>
<accession>A0A494YU56</accession>
<protein>
    <submittedName>
        <fullName evidence="1">Uncharacterized protein</fullName>
    </submittedName>
</protein>
<dbReference type="Proteomes" id="UP000272238">
    <property type="component" value="Unassembled WGS sequence"/>
</dbReference>
<gene>
    <name evidence="1" type="ORF">D8M03_15715</name>
</gene>
<dbReference type="OrthoDB" id="2730662at2"/>
<dbReference type="AlphaFoldDB" id="A0A494YU56"/>
<sequence>MVIITQKSSIQLEGYSIKTEISKIVFEDLKNSGSKYIVVDQENILLKKSFFKNNKQVLNVIRYKGCFDGSHVNIEQCNDEEIRAKDKNKSIVIMLEAPHIDEYEPNVEKLTPIAPAQGQTGKKIERNIESLIHFLNLFNVIEENHEYRIIIMNAISVQTSLYHIHQKNMNNAYRELRDKVWIKMWSEIPQMKDNFLKQIASLKKNSIIINACPKSLKPFINQELLPYAERYALFESNHPSSTEIWTKSLFKIN</sequence>
<keyword evidence="2" id="KW-1185">Reference proteome</keyword>
<dbReference type="RefSeq" id="WP_121215769.1">
    <property type="nucleotide sequence ID" value="NZ_JAMYWW010000001.1"/>
</dbReference>
<dbReference type="EMBL" id="RBZN01000060">
    <property type="protein sequence ID" value="RKQ13588.1"/>
    <property type="molecule type" value="Genomic_DNA"/>
</dbReference>
<reference evidence="1 2" key="1">
    <citation type="journal article" date="2016" name="Antonie Van Leeuwenhoek">
        <title>Lysinibacillus endophyticus sp. nov., an indole-3-acetic acid producing endophytic bacterium isolated from corn root (Zea mays cv. Xinken-5).</title>
        <authorList>
            <person name="Yu J."/>
            <person name="Guan X."/>
            <person name="Liu C."/>
            <person name="Xiang W."/>
            <person name="Yu Z."/>
            <person name="Liu X."/>
            <person name="Wang G."/>
        </authorList>
    </citation>
    <scope>NUCLEOTIDE SEQUENCE [LARGE SCALE GENOMIC DNA]</scope>
    <source>
        <strain evidence="1 2">DSM 100506</strain>
    </source>
</reference>
<name>A0A494YU56_9BACL</name>